<keyword evidence="10 18" id="KW-0028">Amino-acid biosynthesis</keyword>
<dbReference type="GO" id="GO:0003856">
    <property type="term" value="F:3-dehydroquinate synthase activity"/>
    <property type="evidence" value="ECO:0007669"/>
    <property type="project" value="UniProtKB-UniRule"/>
</dbReference>
<dbReference type="PANTHER" id="PTHR43622:SF7">
    <property type="entry name" value="3-DEHYDROQUINATE SYNTHASE, CHLOROPLASTIC"/>
    <property type="match status" value="1"/>
</dbReference>
<evidence type="ECO:0000256" key="2">
    <source>
        <dbReference type="ARBA" id="ARBA00001911"/>
    </source>
</evidence>
<evidence type="ECO:0000256" key="5">
    <source>
        <dbReference type="ARBA" id="ARBA00004661"/>
    </source>
</evidence>
<dbReference type="GO" id="GO:0009423">
    <property type="term" value="P:chorismate biosynthetic process"/>
    <property type="evidence" value="ECO:0007669"/>
    <property type="project" value="UniProtKB-UniRule"/>
</dbReference>
<dbReference type="Pfam" id="PF01761">
    <property type="entry name" value="DHQ_synthase"/>
    <property type="match status" value="1"/>
</dbReference>
<dbReference type="FunFam" id="3.40.50.1970:FF:000001">
    <property type="entry name" value="3-dehydroquinate synthase"/>
    <property type="match status" value="1"/>
</dbReference>
<dbReference type="HAMAP" id="MF_00110">
    <property type="entry name" value="DHQ_synthase"/>
    <property type="match status" value="1"/>
</dbReference>
<dbReference type="GO" id="GO:0046872">
    <property type="term" value="F:metal ion binding"/>
    <property type="evidence" value="ECO:0007669"/>
    <property type="project" value="UniProtKB-KW"/>
</dbReference>
<comment type="pathway">
    <text evidence="5 18">Metabolic intermediate biosynthesis; chorismate biosynthesis; chorismate from D-erythrose 4-phosphate and phosphoenolpyruvate: step 2/7.</text>
</comment>
<feature type="binding site" evidence="18">
    <location>
        <position position="264"/>
    </location>
    <ligand>
        <name>Zn(2+)</name>
        <dbReference type="ChEBI" id="CHEBI:29105"/>
    </ligand>
</feature>
<dbReference type="Pfam" id="PF24621">
    <property type="entry name" value="DHQS_C"/>
    <property type="match status" value="1"/>
</dbReference>
<dbReference type="GO" id="GO:0005737">
    <property type="term" value="C:cytoplasm"/>
    <property type="evidence" value="ECO:0007669"/>
    <property type="project" value="UniProtKB-SubCell"/>
</dbReference>
<dbReference type="RefSeq" id="WP_136132575.1">
    <property type="nucleotide sequence ID" value="NZ_PDKR01000003.1"/>
</dbReference>
<evidence type="ECO:0000256" key="13">
    <source>
        <dbReference type="ARBA" id="ARBA00022833"/>
    </source>
</evidence>
<feature type="domain" description="3-dehydroquinate synthase C-terminal" evidence="20">
    <location>
        <begin position="181"/>
        <end position="325"/>
    </location>
</feature>
<dbReference type="SUPFAM" id="SSF56796">
    <property type="entry name" value="Dehydroquinate synthase-like"/>
    <property type="match status" value="1"/>
</dbReference>
<dbReference type="Proteomes" id="UP000295937">
    <property type="component" value="Unassembled WGS sequence"/>
</dbReference>
<dbReference type="InterPro" id="IPR050071">
    <property type="entry name" value="Dehydroquinate_synthase"/>
</dbReference>
<feature type="binding site" evidence="18">
    <location>
        <begin position="105"/>
        <end position="109"/>
    </location>
    <ligand>
        <name>NAD(+)</name>
        <dbReference type="ChEBI" id="CHEBI:57540"/>
    </ligand>
</feature>
<gene>
    <name evidence="18" type="primary">aroB</name>
    <name evidence="21" type="ORF">CRV09_02450</name>
</gene>
<comment type="similarity">
    <text evidence="6 18">Belongs to the sugar phosphate cyclases superfamily. Dehydroquinate synthase family.</text>
</comment>
<dbReference type="FunFam" id="1.20.1090.10:FF:000002">
    <property type="entry name" value="3-dehydroquinate synthase"/>
    <property type="match status" value="1"/>
</dbReference>
<keyword evidence="17 18" id="KW-0170">Cobalt</keyword>
<comment type="subcellular location">
    <subcellularLocation>
        <location evidence="4 18">Cytoplasm</location>
    </subcellularLocation>
</comment>
<evidence type="ECO:0000256" key="17">
    <source>
        <dbReference type="ARBA" id="ARBA00023285"/>
    </source>
</evidence>
<evidence type="ECO:0000313" key="22">
    <source>
        <dbReference type="Proteomes" id="UP000295937"/>
    </source>
</evidence>
<feature type="binding site" evidence="18">
    <location>
        <position position="151"/>
    </location>
    <ligand>
        <name>NAD(+)</name>
        <dbReference type="ChEBI" id="CHEBI:57540"/>
    </ligand>
</feature>
<evidence type="ECO:0000259" key="19">
    <source>
        <dbReference type="Pfam" id="PF01761"/>
    </source>
</evidence>
<dbReference type="UniPathway" id="UPA00053">
    <property type="reaction ID" value="UER00085"/>
</dbReference>
<comment type="cofactor">
    <cofactor evidence="2 18">
        <name>NAD(+)</name>
        <dbReference type="ChEBI" id="CHEBI:57540"/>
    </cofactor>
</comment>
<evidence type="ECO:0000256" key="9">
    <source>
        <dbReference type="ARBA" id="ARBA00022490"/>
    </source>
</evidence>
<feature type="binding site" evidence="18">
    <location>
        <begin position="71"/>
        <end position="76"/>
    </location>
    <ligand>
        <name>NAD(+)</name>
        <dbReference type="ChEBI" id="CHEBI:57540"/>
    </ligand>
</feature>
<evidence type="ECO:0000256" key="8">
    <source>
        <dbReference type="ARBA" id="ARBA00017684"/>
    </source>
</evidence>
<keyword evidence="14 18" id="KW-0520">NAD</keyword>
<comment type="function">
    <text evidence="3 18">Catalyzes the conversion of 3-deoxy-D-arabino-heptulosonate 7-phosphate (DAHP) to dehydroquinate (DHQ).</text>
</comment>
<comment type="catalytic activity">
    <reaction evidence="1 18">
        <text>7-phospho-2-dehydro-3-deoxy-D-arabino-heptonate = 3-dehydroquinate + phosphate</text>
        <dbReference type="Rhea" id="RHEA:21968"/>
        <dbReference type="ChEBI" id="CHEBI:32364"/>
        <dbReference type="ChEBI" id="CHEBI:43474"/>
        <dbReference type="ChEBI" id="CHEBI:58394"/>
        <dbReference type="EC" id="4.2.3.4"/>
    </reaction>
</comment>
<comment type="caution">
    <text evidence="21">The sequence shown here is derived from an EMBL/GenBank/DDBJ whole genome shotgun (WGS) entry which is preliminary data.</text>
</comment>
<dbReference type="PANTHER" id="PTHR43622">
    <property type="entry name" value="3-DEHYDROQUINATE SYNTHASE"/>
    <property type="match status" value="1"/>
</dbReference>
<evidence type="ECO:0000256" key="1">
    <source>
        <dbReference type="ARBA" id="ARBA00001393"/>
    </source>
</evidence>
<evidence type="ECO:0000256" key="7">
    <source>
        <dbReference type="ARBA" id="ARBA00013031"/>
    </source>
</evidence>
<reference evidence="21 22" key="1">
    <citation type="journal article" date="2018" name="Genome Biol. Evol.">
        <title>Cladogenesis and Genomic Streamlining in Extracellular Endosymbionts of Tropical Stink Bugs.</title>
        <authorList>
            <person name="Otero-Bravo A."/>
            <person name="Goffredi S."/>
            <person name="Sabree Z.L."/>
        </authorList>
    </citation>
    <scope>NUCLEOTIDE SEQUENCE [LARGE SCALE GENOMIC DNA]</scope>
    <source>
        <strain evidence="21 22">SoEO</strain>
    </source>
</reference>
<dbReference type="GO" id="GO:0008652">
    <property type="term" value="P:amino acid biosynthetic process"/>
    <property type="evidence" value="ECO:0007669"/>
    <property type="project" value="UniProtKB-KW"/>
</dbReference>
<evidence type="ECO:0000256" key="15">
    <source>
        <dbReference type="ARBA" id="ARBA00023141"/>
    </source>
</evidence>
<evidence type="ECO:0000256" key="12">
    <source>
        <dbReference type="ARBA" id="ARBA00022741"/>
    </source>
</evidence>
<feature type="binding site" evidence="18">
    <location>
        <begin position="129"/>
        <end position="130"/>
    </location>
    <ligand>
        <name>NAD(+)</name>
        <dbReference type="ChEBI" id="CHEBI:57540"/>
    </ligand>
</feature>
<evidence type="ECO:0000256" key="3">
    <source>
        <dbReference type="ARBA" id="ARBA00003485"/>
    </source>
</evidence>
<dbReference type="InterPro" id="IPR030963">
    <property type="entry name" value="DHQ_synth_fam"/>
</dbReference>
<evidence type="ECO:0000313" key="21">
    <source>
        <dbReference type="EMBL" id="PPI88533.1"/>
    </source>
</evidence>
<dbReference type="InterPro" id="IPR056179">
    <property type="entry name" value="DHQS_C"/>
</dbReference>
<dbReference type="NCBIfam" id="TIGR01357">
    <property type="entry name" value="aroB"/>
    <property type="match status" value="1"/>
</dbReference>
<keyword evidence="9 18" id="KW-0963">Cytoplasm</keyword>
<sequence>MEKITVSLGNRTYPVIISNGLFKDLNSFWCLKANDKVMIVTNQTLSPIYLNEFIILLKNLRIKVDYIILPDGEKYKNLETVNQIISSLLKQSHGRNTILIALGGGVIGDITGFTAAIYQRGVRFIQIPTTLLAQIDASIGGKTGVNHILGKNMIGAFHQPISVIIDTKFLCSLPSREFSSGLAEAIKYGIILDNLFFHWLENNIDSLMALDENALIYCIRRCCELKANIVSIDEHEIGHRSILNLGHTFGHAIETHMGYGNWLHGESISVGMVMAACIAERLGQFKKSDTEKIINLLKRAKLPIRGPIEMVPKDYLTYMMRDKKVISDKLRLILPLSIGMSEIRNGISNELIFDVINECQDCAYIEN</sequence>
<protein>
    <recommendedName>
        <fullName evidence="8 18">3-dehydroquinate synthase</fullName>
        <shortName evidence="18">DHQS</shortName>
        <ecNumber evidence="7 18">4.2.3.4</ecNumber>
    </recommendedName>
</protein>
<dbReference type="CDD" id="cd08195">
    <property type="entry name" value="DHQS"/>
    <property type="match status" value="1"/>
</dbReference>
<accession>A0A2P5T1U5</accession>
<dbReference type="InterPro" id="IPR016037">
    <property type="entry name" value="DHQ_synth_AroB"/>
</dbReference>
<evidence type="ECO:0000259" key="20">
    <source>
        <dbReference type="Pfam" id="PF24621"/>
    </source>
</evidence>
<keyword evidence="13 18" id="KW-0862">Zinc</keyword>
<evidence type="ECO:0000256" key="14">
    <source>
        <dbReference type="ARBA" id="ARBA00023027"/>
    </source>
</evidence>
<comment type="cofactor">
    <cofactor evidence="18">
        <name>Co(2+)</name>
        <dbReference type="ChEBI" id="CHEBI:48828"/>
    </cofactor>
    <cofactor evidence="18">
        <name>Zn(2+)</name>
        <dbReference type="ChEBI" id="CHEBI:29105"/>
    </cofactor>
    <text evidence="18">Binds 1 divalent metal cation per subunit. Can use either Co(2+) or Zn(2+).</text>
</comment>
<dbReference type="GO" id="GO:0009073">
    <property type="term" value="P:aromatic amino acid family biosynthetic process"/>
    <property type="evidence" value="ECO:0007669"/>
    <property type="project" value="UniProtKB-KW"/>
</dbReference>
<comment type="caution">
    <text evidence="18">Lacks conserved residue(s) required for the propagation of feature annotation.</text>
</comment>
<name>A0A2P5T1U5_9GAMM</name>
<proteinExistence type="inferred from homology"/>
<feature type="binding site" evidence="18">
    <location>
        <position position="184"/>
    </location>
    <ligand>
        <name>Zn(2+)</name>
        <dbReference type="ChEBI" id="CHEBI:29105"/>
    </ligand>
</feature>
<evidence type="ECO:0000256" key="4">
    <source>
        <dbReference type="ARBA" id="ARBA00004496"/>
    </source>
</evidence>
<keyword evidence="11 18" id="KW-0479">Metal-binding</keyword>
<evidence type="ECO:0000256" key="10">
    <source>
        <dbReference type="ARBA" id="ARBA00022605"/>
    </source>
</evidence>
<dbReference type="Gene3D" id="1.20.1090.10">
    <property type="entry name" value="Dehydroquinate synthase-like - alpha domain"/>
    <property type="match status" value="1"/>
</dbReference>
<feature type="domain" description="3-dehydroquinate synthase N-terminal" evidence="19">
    <location>
        <begin position="67"/>
        <end position="179"/>
    </location>
</feature>
<evidence type="ECO:0000256" key="18">
    <source>
        <dbReference type="HAMAP-Rule" id="MF_00110"/>
    </source>
</evidence>
<evidence type="ECO:0000256" key="16">
    <source>
        <dbReference type="ARBA" id="ARBA00023239"/>
    </source>
</evidence>
<evidence type="ECO:0000256" key="6">
    <source>
        <dbReference type="ARBA" id="ARBA00005412"/>
    </source>
</evidence>
<feature type="binding site" evidence="18">
    <location>
        <position position="142"/>
    </location>
    <ligand>
        <name>NAD(+)</name>
        <dbReference type="ChEBI" id="CHEBI:57540"/>
    </ligand>
</feature>
<evidence type="ECO:0000256" key="11">
    <source>
        <dbReference type="ARBA" id="ARBA00022723"/>
    </source>
</evidence>
<dbReference type="AlphaFoldDB" id="A0A2P5T1U5"/>
<keyword evidence="15 18" id="KW-0057">Aromatic amino acid biosynthesis</keyword>
<feature type="binding site" evidence="18">
    <location>
        <position position="247"/>
    </location>
    <ligand>
        <name>Zn(2+)</name>
        <dbReference type="ChEBI" id="CHEBI:29105"/>
    </ligand>
</feature>
<dbReference type="GO" id="GO:0000166">
    <property type="term" value="F:nucleotide binding"/>
    <property type="evidence" value="ECO:0007669"/>
    <property type="project" value="UniProtKB-KW"/>
</dbReference>
<dbReference type="EC" id="4.2.3.4" evidence="7 18"/>
<dbReference type="PIRSF" id="PIRSF001455">
    <property type="entry name" value="DHQ_synth"/>
    <property type="match status" value="1"/>
</dbReference>
<keyword evidence="16 18" id="KW-0456">Lyase</keyword>
<dbReference type="InterPro" id="IPR030960">
    <property type="entry name" value="DHQS/DOIS_N"/>
</dbReference>
<dbReference type="EMBL" id="PDKR01000003">
    <property type="protein sequence ID" value="PPI88533.1"/>
    <property type="molecule type" value="Genomic_DNA"/>
</dbReference>
<keyword evidence="12 18" id="KW-0547">Nucleotide-binding</keyword>
<dbReference type="OrthoDB" id="9806583at2"/>
<organism evidence="21 22">
    <name type="scientific">Candidatus Pantoea edessiphila</name>
    <dbReference type="NCBI Taxonomy" id="2044610"/>
    <lineage>
        <taxon>Bacteria</taxon>
        <taxon>Pseudomonadati</taxon>
        <taxon>Pseudomonadota</taxon>
        <taxon>Gammaproteobacteria</taxon>
        <taxon>Enterobacterales</taxon>
        <taxon>Erwiniaceae</taxon>
        <taxon>Pantoea</taxon>
    </lineage>
</organism>
<dbReference type="Gene3D" id="3.40.50.1970">
    <property type="match status" value="1"/>
</dbReference>